<feature type="region of interest" description="Disordered" evidence="1">
    <location>
        <begin position="22"/>
        <end position="61"/>
    </location>
</feature>
<dbReference type="EMBL" id="GL377304">
    <property type="protein sequence ID" value="EFI98922.1"/>
    <property type="molecule type" value="Genomic_DNA"/>
</dbReference>
<sequence>MPKVAQSIKKIVSRCSAARASQFVQPSTTALQDIENTPPPQPRARRATRSQPVPPATPPSAELEKLRSELAALQDENSALRDTSVEQARQLVQTTSEVRSAKETLAKVRQAKRELSAQKRSLDDQLKEEQKRRARIKRDKRKQERKREEEHAELIEAQELRHTEESASMVSELRSLRAQNEKLSHDFGIACARVKRLQVSAAAHRRAKYALNKKLLRALRTMRRIRQGLAELRKRLTFDPKTGNRFSTKSRWISRRLAFYGVRPQHLRAAIADTASLFTITLRSPFMSRRTSGRVNSGESFSWTFLQLGRELKNSMGFICSSDGTTHKKITYEATAMSHAVPTYEPGVDDNDPSTWVNATRFVAVKEAVRHDAESQHQGKMALGKEMIEMYNRSPPAVSDGGEIPADAWSTKQLGQSKDHAADGVKEKGLAEAQKMHDLKARLGQEAYLADVGWESLLQAVVSLTEADVQDAIGKERDPAAVPWAERVNIADAVLKKTLGEKAYLEMQGQEKELNTLFIFGGCCSHKDLNAFKYGTDAIATLWKTETLATPSPPLLPNKSLHSILALGEKAGVDARLKAMDMSASGGPKLMALLGAIFRNKDDKKGYQHAGQALVQSFERELHGSDAISHANIADVNNTRFQSVGRAAVEFITYDVEYRRTIETICSAKTKAGANHMESGVLKAMDCVATLMDLIAMGIYMVCVSEPYMAAVHTNAADGSPPNLLDTVDLHRRVATFCEQVADDPRALFDDSAPLSSRTLDSKPIRNARFVSNTTVAFNACQRMQKNGTEKFIDKVITPALETWVIRNGRTIFAKQQVGEFRDRVAADYREKADTHDQQVAKKIAIEKERLERLAAVGIVTDVAVIEAMTLARLREQLEIHKDILKDPVLTDKKQFKWGMVKGLIPRRMTVLAALERYHSANPGVLEAVEKSVLLPSPMEVDGEQSSTPSDVEIYSEDDMMDDEFF</sequence>
<name>D8PZV1_SCHCM</name>
<dbReference type="VEuPathDB" id="FungiDB:SCHCODRAFT_02532574"/>
<dbReference type="eggNOG" id="ENOG502SI1J">
    <property type="taxonomic scope" value="Eukaryota"/>
</dbReference>
<feature type="compositionally biased region" description="Polar residues" evidence="1">
    <location>
        <begin position="22"/>
        <end position="35"/>
    </location>
</feature>
<evidence type="ECO:0000256" key="1">
    <source>
        <dbReference type="SAM" id="MobiDB-lite"/>
    </source>
</evidence>
<feature type="compositionally biased region" description="Basic and acidic residues" evidence="1">
    <location>
        <begin position="141"/>
        <end position="150"/>
    </location>
</feature>
<evidence type="ECO:0000313" key="3">
    <source>
        <dbReference type="Proteomes" id="UP000007431"/>
    </source>
</evidence>
<dbReference type="InParanoid" id="D8PZV1"/>
<feature type="region of interest" description="Disordered" evidence="1">
    <location>
        <begin position="94"/>
        <end position="150"/>
    </location>
</feature>
<protein>
    <submittedName>
        <fullName evidence="2">Uncharacterized protein</fullName>
    </submittedName>
</protein>
<keyword evidence="3" id="KW-1185">Reference proteome</keyword>
<reference evidence="2 3" key="1">
    <citation type="journal article" date="2010" name="Nat. Biotechnol.">
        <title>Genome sequence of the model mushroom Schizophyllum commune.</title>
        <authorList>
            <person name="Ohm R.A."/>
            <person name="de Jong J.F."/>
            <person name="Lugones L.G."/>
            <person name="Aerts A."/>
            <person name="Kothe E."/>
            <person name="Stajich J.E."/>
            <person name="de Vries R.P."/>
            <person name="Record E."/>
            <person name="Levasseur A."/>
            <person name="Baker S.E."/>
            <person name="Bartholomew K.A."/>
            <person name="Coutinho P.M."/>
            <person name="Erdmann S."/>
            <person name="Fowler T.J."/>
            <person name="Gathman A.C."/>
            <person name="Lombard V."/>
            <person name="Henrissat B."/>
            <person name="Knabe N."/>
            <person name="Kuees U."/>
            <person name="Lilly W.W."/>
            <person name="Lindquist E."/>
            <person name="Lucas S."/>
            <person name="Magnuson J.K."/>
            <person name="Piumi F."/>
            <person name="Raudaskoski M."/>
            <person name="Salamov A."/>
            <person name="Schmutz J."/>
            <person name="Schwarze F.W.M.R."/>
            <person name="vanKuyk P.A."/>
            <person name="Horton J.S."/>
            <person name="Grigoriev I.V."/>
            <person name="Woesten H.A.B."/>
        </authorList>
    </citation>
    <scope>NUCLEOTIDE SEQUENCE [LARGE SCALE GENOMIC DNA]</scope>
    <source>
        <strain evidence="3">H4-8 / FGSC 9210</strain>
    </source>
</reference>
<gene>
    <name evidence="2" type="ORF">SCHCODRAFT_233415</name>
</gene>
<feature type="compositionally biased region" description="Basic and acidic residues" evidence="1">
    <location>
        <begin position="99"/>
        <end position="131"/>
    </location>
</feature>
<evidence type="ECO:0000313" key="2">
    <source>
        <dbReference type="EMBL" id="EFI98922.1"/>
    </source>
</evidence>
<proteinExistence type="predicted"/>
<accession>D8PZV1</accession>
<organism evidence="3">
    <name type="scientific">Schizophyllum commune (strain H4-8 / FGSC 9210)</name>
    <name type="common">Split gill fungus</name>
    <dbReference type="NCBI Taxonomy" id="578458"/>
    <lineage>
        <taxon>Eukaryota</taxon>
        <taxon>Fungi</taxon>
        <taxon>Dikarya</taxon>
        <taxon>Basidiomycota</taxon>
        <taxon>Agaricomycotina</taxon>
        <taxon>Agaricomycetes</taxon>
        <taxon>Agaricomycetidae</taxon>
        <taxon>Agaricales</taxon>
        <taxon>Schizophyllaceae</taxon>
        <taxon>Schizophyllum</taxon>
    </lineage>
</organism>
<dbReference type="HOGENOM" id="CLU_292244_0_0_1"/>
<dbReference type="Proteomes" id="UP000007431">
    <property type="component" value="Unassembled WGS sequence"/>
</dbReference>
<dbReference type="AlphaFoldDB" id="D8PZV1"/>